<keyword evidence="2" id="KW-1185">Reference proteome</keyword>
<reference evidence="1" key="1">
    <citation type="journal article" date="2023" name="Insect Mol. Biol.">
        <title>Genome sequencing provides insights into the evolution of gene families encoding plant cell wall-degrading enzymes in longhorned beetles.</title>
        <authorList>
            <person name="Shin N.R."/>
            <person name="Okamura Y."/>
            <person name="Kirsch R."/>
            <person name="Pauchet Y."/>
        </authorList>
    </citation>
    <scope>NUCLEOTIDE SEQUENCE</scope>
    <source>
        <strain evidence="1">AMC_N1</strain>
    </source>
</reference>
<evidence type="ECO:0008006" key="3">
    <source>
        <dbReference type="Google" id="ProtNLM"/>
    </source>
</evidence>
<evidence type="ECO:0000313" key="2">
    <source>
        <dbReference type="Proteomes" id="UP001162162"/>
    </source>
</evidence>
<accession>A0AAV8X4C4</accession>
<organism evidence="1 2">
    <name type="scientific">Aromia moschata</name>
    <dbReference type="NCBI Taxonomy" id="1265417"/>
    <lineage>
        <taxon>Eukaryota</taxon>
        <taxon>Metazoa</taxon>
        <taxon>Ecdysozoa</taxon>
        <taxon>Arthropoda</taxon>
        <taxon>Hexapoda</taxon>
        <taxon>Insecta</taxon>
        <taxon>Pterygota</taxon>
        <taxon>Neoptera</taxon>
        <taxon>Endopterygota</taxon>
        <taxon>Coleoptera</taxon>
        <taxon>Polyphaga</taxon>
        <taxon>Cucujiformia</taxon>
        <taxon>Chrysomeloidea</taxon>
        <taxon>Cerambycidae</taxon>
        <taxon>Cerambycinae</taxon>
        <taxon>Callichromatini</taxon>
        <taxon>Aromia</taxon>
    </lineage>
</organism>
<gene>
    <name evidence="1" type="ORF">NQ318_017067</name>
</gene>
<dbReference type="Gene3D" id="2.130.10.10">
    <property type="entry name" value="YVTN repeat-like/Quinoprotein amine dehydrogenase"/>
    <property type="match status" value="1"/>
</dbReference>
<sequence length="183" mass="20377">MCICFAFQTGRVYNDDGQGSGEIQRHAAERADVEHQHEQQRAAQGQAGDTSRVELLIEKMQNEMAELLVELMDIILHCLDPSQLKNKGLQEVFPAVCRFNQVSHCPATRRISVGSHVGTLTIYELRQGKCTTITAHLAAVTALAFSPDGKFLVSYACGENKLSFWQTSTEFSKEKIVLPQQHT</sequence>
<proteinExistence type="predicted"/>
<dbReference type="EMBL" id="JAPWTK010001162">
    <property type="protein sequence ID" value="KAJ8933791.1"/>
    <property type="molecule type" value="Genomic_DNA"/>
</dbReference>
<dbReference type="Proteomes" id="UP001162162">
    <property type="component" value="Unassembled WGS sequence"/>
</dbReference>
<name>A0AAV8X4C4_9CUCU</name>
<evidence type="ECO:0000313" key="1">
    <source>
        <dbReference type="EMBL" id="KAJ8933791.1"/>
    </source>
</evidence>
<dbReference type="AlphaFoldDB" id="A0AAV8X4C4"/>
<dbReference type="InterPro" id="IPR049916">
    <property type="entry name" value="WDR72-like"/>
</dbReference>
<dbReference type="SUPFAM" id="SSF50960">
    <property type="entry name" value="TolB, C-terminal domain"/>
    <property type="match status" value="1"/>
</dbReference>
<dbReference type="InterPro" id="IPR015943">
    <property type="entry name" value="WD40/YVTN_repeat-like_dom_sf"/>
</dbReference>
<dbReference type="GO" id="GO:0005737">
    <property type="term" value="C:cytoplasm"/>
    <property type="evidence" value="ECO:0007669"/>
    <property type="project" value="TreeGrafter"/>
</dbReference>
<dbReference type="PANTHER" id="PTHR44099:SF4">
    <property type="entry name" value="RABCONNECTIN-3B, ISOFORM A"/>
    <property type="match status" value="1"/>
</dbReference>
<protein>
    <recommendedName>
        <fullName evidence="3">WD repeat-containing protein 7</fullName>
    </recommendedName>
</protein>
<comment type="caution">
    <text evidence="1">The sequence shown here is derived from an EMBL/GenBank/DDBJ whole genome shotgun (WGS) entry which is preliminary data.</text>
</comment>
<dbReference type="PANTHER" id="PTHR44099">
    <property type="entry name" value="RABCONNECTIN-3B, ISOFORM A"/>
    <property type="match status" value="1"/>
</dbReference>